<feature type="transmembrane region" description="Helical" evidence="5">
    <location>
        <begin position="200"/>
        <end position="222"/>
    </location>
</feature>
<keyword evidence="5" id="KW-0812">Transmembrane</keyword>
<dbReference type="PANTHER" id="PTHR32089">
    <property type="entry name" value="METHYL-ACCEPTING CHEMOTAXIS PROTEIN MCPB"/>
    <property type="match status" value="1"/>
</dbReference>
<evidence type="ECO:0000313" key="8">
    <source>
        <dbReference type="EMBL" id="MBW6410708.1"/>
    </source>
</evidence>
<dbReference type="SMART" id="SM00283">
    <property type="entry name" value="MA"/>
    <property type="match status" value="1"/>
</dbReference>
<dbReference type="PROSITE" id="PS50111">
    <property type="entry name" value="CHEMOTAXIS_TRANSDUC_2"/>
    <property type="match status" value="1"/>
</dbReference>
<evidence type="ECO:0000256" key="3">
    <source>
        <dbReference type="PROSITE-ProRule" id="PRU00284"/>
    </source>
</evidence>
<evidence type="ECO:0000313" key="9">
    <source>
        <dbReference type="Proteomes" id="UP001519921"/>
    </source>
</evidence>
<dbReference type="Pfam" id="PF00015">
    <property type="entry name" value="MCPsignal"/>
    <property type="match status" value="1"/>
</dbReference>
<dbReference type="PANTHER" id="PTHR32089:SF114">
    <property type="entry name" value="METHYL-ACCEPTING CHEMOTAXIS PROTEIN MCPB"/>
    <property type="match status" value="1"/>
</dbReference>
<evidence type="ECO:0000259" key="7">
    <source>
        <dbReference type="PROSITE" id="PS50885"/>
    </source>
</evidence>
<dbReference type="Gene3D" id="1.10.287.950">
    <property type="entry name" value="Methyl-accepting chemotaxis protein"/>
    <property type="match status" value="1"/>
</dbReference>
<keyword evidence="5" id="KW-1133">Transmembrane helix</keyword>
<dbReference type="RefSeq" id="WP_219780176.1">
    <property type="nucleotide sequence ID" value="NZ_JAHXPT010000009.1"/>
</dbReference>
<dbReference type="CDD" id="cd06225">
    <property type="entry name" value="HAMP"/>
    <property type="match status" value="1"/>
</dbReference>
<evidence type="ECO:0000256" key="5">
    <source>
        <dbReference type="SAM" id="Phobius"/>
    </source>
</evidence>
<keyword evidence="1 3" id="KW-0807">Transducer</keyword>
<evidence type="ECO:0000256" key="2">
    <source>
        <dbReference type="ARBA" id="ARBA00029447"/>
    </source>
</evidence>
<accession>A0ABS7APX1</accession>
<name>A0ABS7APX1_9CLOT</name>
<dbReference type="SUPFAM" id="SSF58104">
    <property type="entry name" value="Methyl-accepting chemotaxis protein (MCP) signaling domain"/>
    <property type="match status" value="1"/>
</dbReference>
<dbReference type="EMBL" id="JAHXPT010000009">
    <property type="protein sequence ID" value="MBW6410708.1"/>
    <property type="molecule type" value="Genomic_DNA"/>
</dbReference>
<dbReference type="PRINTS" id="PR00260">
    <property type="entry name" value="CHEMTRNSDUCR"/>
</dbReference>
<organism evidence="8 9">
    <name type="scientific">Clostridium weizhouense</name>
    <dbReference type="NCBI Taxonomy" id="2859781"/>
    <lineage>
        <taxon>Bacteria</taxon>
        <taxon>Bacillati</taxon>
        <taxon>Bacillota</taxon>
        <taxon>Clostridia</taxon>
        <taxon>Eubacteriales</taxon>
        <taxon>Clostridiaceae</taxon>
        <taxon>Clostridium</taxon>
    </lineage>
</organism>
<feature type="domain" description="HAMP" evidence="7">
    <location>
        <begin position="222"/>
        <end position="274"/>
    </location>
</feature>
<feature type="coiled-coil region" evidence="4">
    <location>
        <begin position="326"/>
        <end position="353"/>
    </location>
</feature>
<comment type="similarity">
    <text evidence="2">Belongs to the methyl-accepting chemotaxis (MCP) protein family.</text>
</comment>
<dbReference type="Pfam" id="PF00672">
    <property type="entry name" value="HAMP"/>
    <property type="match status" value="1"/>
</dbReference>
<dbReference type="SMART" id="SM00304">
    <property type="entry name" value="HAMP"/>
    <property type="match status" value="1"/>
</dbReference>
<dbReference type="InterPro" id="IPR004089">
    <property type="entry name" value="MCPsignal_dom"/>
</dbReference>
<dbReference type="InterPro" id="IPR003660">
    <property type="entry name" value="HAMP_dom"/>
</dbReference>
<keyword evidence="4" id="KW-0175">Coiled coil</keyword>
<evidence type="ECO:0000256" key="4">
    <source>
        <dbReference type="SAM" id="Coils"/>
    </source>
</evidence>
<dbReference type="InterPro" id="IPR004090">
    <property type="entry name" value="Chemotax_Me-accpt_rcpt"/>
</dbReference>
<dbReference type="Proteomes" id="UP001519921">
    <property type="component" value="Unassembled WGS sequence"/>
</dbReference>
<dbReference type="Gene3D" id="6.10.340.10">
    <property type="match status" value="1"/>
</dbReference>
<proteinExistence type="inferred from homology"/>
<evidence type="ECO:0000259" key="6">
    <source>
        <dbReference type="PROSITE" id="PS50111"/>
    </source>
</evidence>
<keyword evidence="9" id="KW-1185">Reference proteome</keyword>
<feature type="domain" description="Methyl-accepting transducer" evidence="6">
    <location>
        <begin position="293"/>
        <end position="529"/>
    </location>
</feature>
<dbReference type="PROSITE" id="PS50885">
    <property type="entry name" value="HAMP"/>
    <property type="match status" value="1"/>
</dbReference>
<keyword evidence="5" id="KW-0472">Membrane</keyword>
<reference evidence="8 9" key="1">
    <citation type="submission" date="2021-07" db="EMBL/GenBank/DDBJ databases">
        <title>Clostridium weizhouense sp. nov., an anaerobic bacterium isolated from activated sludge of Petroleum wastewater.</title>
        <authorList>
            <person name="Li Q."/>
        </authorList>
    </citation>
    <scope>NUCLEOTIDE SEQUENCE [LARGE SCALE GENOMIC DNA]</scope>
    <source>
        <strain evidence="8 9">YB-6</strain>
    </source>
</reference>
<evidence type="ECO:0000256" key="1">
    <source>
        <dbReference type="ARBA" id="ARBA00023224"/>
    </source>
</evidence>
<protein>
    <submittedName>
        <fullName evidence="8">Methyl-accepting chemotaxis protein</fullName>
    </submittedName>
</protein>
<gene>
    <name evidence="8" type="ORF">KYD98_11450</name>
</gene>
<sequence>MMGFKRWSLVKKTVTFTTIILLLYSLILGAVTSIKTKNNIQQEFNKNIVNTLNVITANIDGDKLEELIKKGKEYNGYYDELHQYLKDAKEKSDFRFLYTIGKFKDNNFYYLVEGLDENSEEFTGYGEQVEVTEDEEINYKDENEALKKGSYVTDIEYYEEWGYLITANVAIYNSKNEPVAILAADLNANEYNSTLDKTTYFIIANLIFGGILIAIFIGIYLFKALKPMKKIENAVSSIAKGNLNVSLDVKSEDEIGKISKAMNDMGSNLNNIVSNITNNSKNVFIYSNDLQEQSEQFTSSAKQVVEKTGEIAEFSEIQYDKIQLIVDKAKSINSEVENIINKLEKVASEIETSHSHAEQGENIIKNSTDKIITANNSMEVSKEKILELDKKINDIINFVEVITNISDQTNLLALNASIESSRAGEAGKGFSVVAEEVRKLADESSKATKEINTILKDINLSSKEVFSSIDKTYNDLKQGTSSSKEAEKYFVNILASSNNVKNNTSEVLKSIDNYSKETEDILVAVKDADDSIEKLSKSCESISKISEEQFASSEEILRYASELKMVSEKLDESIKVFNIHS</sequence>
<comment type="caution">
    <text evidence="8">The sequence shown here is derived from an EMBL/GenBank/DDBJ whole genome shotgun (WGS) entry which is preliminary data.</text>
</comment>